<dbReference type="InterPro" id="IPR002347">
    <property type="entry name" value="SDR_fam"/>
</dbReference>
<comment type="caution">
    <text evidence="5">The sequence shown here is derived from an EMBL/GenBank/DDBJ whole genome shotgun (WGS) entry which is preliminary data.</text>
</comment>
<comment type="similarity">
    <text evidence="1 3">Belongs to the short-chain dehydrogenases/reductases (SDR) family.</text>
</comment>
<keyword evidence="2" id="KW-0560">Oxidoreductase</keyword>
<dbReference type="EMBL" id="BNAR01000010">
    <property type="protein sequence ID" value="GHH50756.1"/>
    <property type="molecule type" value="Genomic_DNA"/>
</dbReference>
<evidence type="ECO:0000313" key="5">
    <source>
        <dbReference type="EMBL" id="GHH50756.1"/>
    </source>
</evidence>
<protein>
    <submittedName>
        <fullName evidence="5">Dehydrogenase</fullName>
    </submittedName>
</protein>
<sequence length="279" mass="29655">MQDRLAVTDRLAYGVGMGVDFGKQTVLVTGASAGIGAEFARRLAARGSSLVLVARRKDRLEELAGRLRVAHGVTVHVVAADLAQPGIGQRLAEEVAGFGVTAVINNAGFANFGAFHEEEPERLRQEVAVDVNAVVEISRAFIEQLRANGHGFLVNVASMAAYQATPWSSVYGATKAFVVSFTEGLWVESRGTGLRVMVLSPGATRTEFFEVAGGEEMAGGSRMQTPGEVVATAIRALDRRVTPVGVISGRANRVMAFAGRHFASRAMGARVIGRMVRRS</sequence>
<organism evidence="5 6">
    <name type="scientific">Lentzea cavernae</name>
    <dbReference type="NCBI Taxonomy" id="2020703"/>
    <lineage>
        <taxon>Bacteria</taxon>
        <taxon>Bacillati</taxon>
        <taxon>Actinomycetota</taxon>
        <taxon>Actinomycetes</taxon>
        <taxon>Pseudonocardiales</taxon>
        <taxon>Pseudonocardiaceae</taxon>
        <taxon>Lentzea</taxon>
    </lineage>
</organism>
<proteinExistence type="inferred from homology"/>
<evidence type="ECO:0000256" key="3">
    <source>
        <dbReference type="RuleBase" id="RU000363"/>
    </source>
</evidence>
<evidence type="ECO:0000256" key="1">
    <source>
        <dbReference type="ARBA" id="ARBA00006484"/>
    </source>
</evidence>
<dbReference type="PANTHER" id="PTHR44196">
    <property type="entry name" value="DEHYDROGENASE/REDUCTASE SDR FAMILY MEMBER 7B"/>
    <property type="match status" value="1"/>
</dbReference>
<feature type="domain" description="Ketoreductase" evidence="4">
    <location>
        <begin position="24"/>
        <end position="206"/>
    </location>
</feature>
<dbReference type="InterPro" id="IPR057326">
    <property type="entry name" value="KR_dom"/>
</dbReference>
<gene>
    <name evidence="5" type="ORF">GCM10017774_60330</name>
</gene>
<dbReference type="CDD" id="cd05233">
    <property type="entry name" value="SDR_c"/>
    <property type="match status" value="1"/>
</dbReference>
<keyword evidence="6" id="KW-1185">Reference proteome</keyword>
<dbReference type="PRINTS" id="PR00080">
    <property type="entry name" value="SDRFAMILY"/>
</dbReference>
<dbReference type="SMART" id="SM00822">
    <property type="entry name" value="PKS_KR"/>
    <property type="match status" value="1"/>
</dbReference>
<evidence type="ECO:0000256" key="2">
    <source>
        <dbReference type="ARBA" id="ARBA00023002"/>
    </source>
</evidence>
<dbReference type="InterPro" id="IPR036291">
    <property type="entry name" value="NAD(P)-bd_dom_sf"/>
</dbReference>
<evidence type="ECO:0000259" key="4">
    <source>
        <dbReference type="SMART" id="SM00822"/>
    </source>
</evidence>
<evidence type="ECO:0000313" key="6">
    <source>
        <dbReference type="Proteomes" id="UP000605568"/>
    </source>
</evidence>
<dbReference type="PANTHER" id="PTHR44196:SF2">
    <property type="entry name" value="SHORT-CHAIN DEHYDROGENASE-RELATED"/>
    <property type="match status" value="1"/>
</dbReference>
<dbReference type="Proteomes" id="UP000605568">
    <property type="component" value="Unassembled WGS sequence"/>
</dbReference>
<dbReference type="PRINTS" id="PR00081">
    <property type="entry name" value="GDHRDH"/>
</dbReference>
<reference evidence="6" key="1">
    <citation type="journal article" date="2019" name="Int. J. Syst. Evol. Microbiol.">
        <title>The Global Catalogue of Microorganisms (GCM) 10K type strain sequencing project: providing services to taxonomists for standard genome sequencing and annotation.</title>
        <authorList>
            <consortium name="The Broad Institute Genomics Platform"/>
            <consortium name="The Broad Institute Genome Sequencing Center for Infectious Disease"/>
            <person name="Wu L."/>
            <person name="Ma J."/>
        </authorList>
    </citation>
    <scope>NUCLEOTIDE SEQUENCE [LARGE SCALE GENOMIC DNA]</scope>
    <source>
        <strain evidence="6">CGMCC 4.7367</strain>
    </source>
</reference>
<name>A0ABQ3MNA4_9PSEU</name>
<dbReference type="Gene3D" id="3.40.50.720">
    <property type="entry name" value="NAD(P)-binding Rossmann-like Domain"/>
    <property type="match status" value="1"/>
</dbReference>
<dbReference type="SUPFAM" id="SSF51735">
    <property type="entry name" value="NAD(P)-binding Rossmann-fold domains"/>
    <property type="match status" value="1"/>
</dbReference>
<dbReference type="PIRSF" id="PIRSF000126">
    <property type="entry name" value="11-beta-HSD1"/>
    <property type="match status" value="1"/>
</dbReference>
<accession>A0ABQ3MNA4</accession>
<dbReference type="Pfam" id="PF00106">
    <property type="entry name" value="adh_short"/>
    <property type="match status" value="1"/>
</dbReference>